<dbReference type="Gene3D" id="1.10.10.60">
    <property type="entry name" value="Homeodomain-like"/>
    <property type="match status" value="2"/>
</dbReference>
<evidence type="ECO:0000256" key="2">
    <source>
        <dbReference type="ARBA" id="ARBA00023125"/>
    </source>
</evidence>
<keyword evidence="2" id="KW-0238">DNA-binding</keyword>
<dbReference type="PROSITE" id="PS01124">
    <property type="entry name" value="HTH_ARAC_FAMILY_2"/>
    <property type="match status" value="1"/>
</dbReference>
<dbReference type="PROSITE" id="PS00041">
    <property type="entry name" value="HTH_ARAC_FAMILY_1"/>
    <property type="match status" value="1"/>
</dbReference>
<dbReference type="SUPFAM" id="SSF51215">
    <property type="entry name" value="Regulatory protein AraC"/>
    <property type="match status" value="1"/>
</dbReference>
<proteinExistence type="predicted"/>
<dbReference type="InterPro" id="IPR037923">
    <property type="entry name" value="HTH-like"/>
</dbReference>
<accession>A0ABT4YQ58</accession>
<name>A0ABT4YQ58_9VIBR</name>
<organism evidence="5 6">
    <name type="scientific">Vibrio algarum</name>
    <dbReference type="NCBI Taxonomy" id="3020714"/>
    <lineage>
        <taxon>Bacteria</taxon>
        <taxon>Pseudomonadati</taxon>
        <taxon>Pseudomonadota</taxon>
        <taxon>Gammaproteobacteria</taxon>
        <taxon>Vibrionales</taxon>
        <taxon>Vibrionaceae</taxon>
        <taxon>Vibrio</taxon>
    </lineage>
</organism>
<dbReference type="Proteomes" id="UP001210678">
    <property type="component" value="Unassembled WGS sequence"/>
</dbReference>
<reference evidence="5 6" key="1">
    <citation type="submission" date="2023-01" db="EMBL/GenBank/DDBJ databases">
        <title>Vibrio sp. KJ40-1 sp.nov, isolated from marine algae.</title>
        <authorList>
            <person name="Butt M."/>
            <person name="Kim J.M.J."/>
            <person name="Jeon C.O.C."/>
        </authorList>
    </citation>
    <scope>NUCLEOTIDE SEQUENCE [LARGE SCALE GENOMIC DNA]</scope>
    <source>
        <strain evidence="5 6">KJ40-1</strain>
    </source>
</reference>
<protein>
    <submittedName>
        <fullName evidence="5">AraC family transcriptional regulator</fullName>
    </submittedName>
</protein>
<feature type="domain" description="HTH araC/xylS-type" evidence="4">
    <location>
        <begin position="201"/>
        <end position="299"/>
    </location>
</feature>
<dbReference type="CDD" id="cd02208">
    <property type="entry name" value="cupin_RmlC-like"/>
    <property type="match status" value="1"/>
</dbReference>
<evidence type="ECO:0000256" key="3">
    <source>
        <dbReference type="ARBA" id="ARBA00023163"/>
    </source>
</evidence>
<evidence type="ECO:0000313" key="5">
    <source>
        <dbReference type="EMBL" id="MDB1123510.1"/>
    </source>
</evidence>
<dbReference type="Pfam" id="PF02311">
    <property type="entry name" value="AraC_binding"/>
    <property type="match status" value="1"/>
</dbReference>
<keyword evidence="1" id="KW-0805">Transcription regulation</keyword>
<dbReference type="SUPFAM" id="SSF46689">
    <property type="entry name" value="Homeodomain-like"/>
    <property type="match status" value="1"/>
</dbReference>
<evidence type="ECO:0000256" key="1">
    <source>
        <dbReference type="ARBA" id="ARBA00023015"/>
    </source>
</evidence>
<comment type="caution">
    <text evidence="5">The sequence shown here is derived from an EMBL/GenBank/DDBJ whole genome shotgun (WGS) entry which is preliminary data.</text>
</comment>
<evidence type="ECO:0000259" key="4">
    <source>
        <dbReference type="PROSITE" id="PS01124"/>
    </source>
</evidence>
<dbReference type="PANTHER" id="PTHR43280">
    <property type="entry name" value="ARAC-FAMILY TRANSCRIPTIONAL REGULATOR"/>
    <property type="match status" value="1"/>
</dbReference>
<dbReference type="PANTHER" id="PTHR43280:SF2">
    <property type="entry name" value="HTH-TYPE TRANSCRIPTIONAL REGULATOR EXSA"/>
    <property type="match status" value="1"/>
</dbReference>
<dbReference type="SMART" id="SM00342">
    <property type="entry name" value="HTH_ARAC"/>
    <property type="match status" value="1"/>
</dbReference>
<dbReference type="InterPro" id="IPR009057">
    <property type="entry name" value="Homeodomain-like_sf"/>
</dbReference>
<dbReference type="RefSeq" id="WP_272134152.1">
    <property type="nucleotide sequence ID" value="NZ_JAQLOI010000001.1"/>
</dbReference>
<dbReference type="EMBL" id="JAQLOI010000001">
    <property type="protein sequence ID" value="MDB1123510.1"/>
    <property type="molecule type" value="Genomic_DNA"/>
</dbReference>
<dbReference type="InterPro" id="IPR018062">
    <property type="entry name" value="HTH_AraC-typ_CS"/>
</dbReference>
<gene>
    <name evidence="5" type="ORF">PGX00_07480</name>
</gene>
<keyword evidence="3" id="KW-0804">Transcription</keyword>
<evidence type="ECO:0000313" key="6">
    <source>
        <dbReference type="Proteomes" id="UP001210678"/>
    </source>
</evidence>
<sequence length="300" mass="34837">MDDINGRKNSHKFHSKEMLFESELLAKECANINSPLNYSRTLGASQNWIGCGYIHKPGVETEHINVKFPFFSLVYVIRGTGSYTDENGKRHLLSPGSIFQRRPKVMHTTVVTPNSDWQEYYLDCNEELYEHLSSMSLINKDIAVYDNAVCPGIKSDIESLMAQLQNANEEEVFDAYLRFLSIIRTLLTSQDEVNIPNDMITESLTDFEVRYATRFDLKEYCSNKGWGYEKFRKTFKKHMGVSPREYLIRKRMDEACRLLRASKKRISVIASELGYASQYEFSNQFSKYFKVAPKHYREGV</sequence>
<dbReference type="InterPro" id="IPR003313">
    <property type="entry name" value="AraC-bd"/>
</dbReference>
<dbReference type="InterPro" id="IPR018060">
    <property type="entry name" value="HTH_AraC"/>
</dbReference>
<dbReference type="Pfam" id="PF12833">
    <property type="entry name" value="HTH_18"/>
    <property type="match status" value="1"/>
</dbReference>
<keyword evidence="6" id="KW-1185">Reference proteome</keyword>